<evidence type="ECO:0000259" key="2">
    <source>
        <dbReference type="PROSITE" id="PS51140"/>
    </source>
</evidence>
<dbReference type="InterPro" id="IPR040192">
    <property type="entry name" value="CUEDC1"/>
</dbReference>
<dbReference type="InterPro" id="IPR009060">
    <property type="entry name" value="UBA-like_sf"/>
</dbReference>
<dbReference type="PANTHER" id="PTHR13467">
    <property type="entry name" value="CUE DOMAIN CONTAINING PROTEIN 1"/>
    <property type="match status" value="1"/>
</dbReference>
<protein>
    <recommendedName>
        <fullName evidence="2">CUE domain-containing protein</fullName>
    </recommendedName>
</protein>
<evidence type="ECO:0000313" key="3">
    <source>
        <dbReference type="EMBL" id="CAK8683827.1"/>
    </source>
</evidence>
<comment type="caution">
    <text evidence="3">The sequence shown here is derived from an EMBL/GenBank/DDBJ whole genome shotgun (WGS) entry which is preliminary data.</text>
</comment>
<feature type="compositionally biased region" description="Basic residues" evidence="1">
    <location>
        <begin position="255"/>
        <end position="270"/>
    </location>
</feature>
<dbReference type="Proteomes" id="UP001642483">
    <property type="component" value="Unassembled WGS sequence"/>
</dbReference>
<dbReference type="EMBL" id="CAWYQH010000097">
    <property type="protein sequence ID" value="CAK8683827.1"/>
    <property type="molecule type" value="Genomic_DNA"/>
</dbReference>
<feature type="compositionally biased region" description="Basic and acidic residues" evidence="1">
    <location>
        <begin position="90"/>
        <end position="104"/>
    </location>
</feature>
<feature type="region of interest" description="Disordered" evidence="1">
    <location>
        <begin position="316"/>
        <end position="377"/>
    </location>
</feature>
<dbReference type="SMART" id="SM00546">
    <property type="entry name" value="CUE"/>
    <property type="match status" value="1"/>
</dbReference>
<keyword evidence="4" id="KW-1185">Reference proteome</keyword>
<feature type="compositionally biased region" description="Basic and acidic residues" evidence="1">
    <location>
        <begin position="367"/>
        <end position="377"/>
    </location>
</feature>
<feature type="compositionally biased region" description="Low complexity" evidence="1">
    <location>
        <begin position="203"/>
        <end position="212"/>
    </location>
</feature>
<accession>A0ABP0FW70</accession>
<dbReference type="Pfam" id="PF02845">
    <property type="entry name" value="CUE"/>
    <property type="match status" value="1"/>
</dbReference>
<feature type="compositionally biased region" description="Basic and acidic residues" evidence="1">
    <location>
        <begin position="214"/>
        <end position="232"/>
    </location>
</feature>
<dbReference type="PROSITE" id="PS51140">
    <property type="entry name" value="CUE"/>
    <property type="match status" value="1"/>
</dbReference>
<evidence type="ECO:0000313" key="4">
    <source>
        <dbReference type="Proteomes" id="UP001642483"/>
    </source>
</evidence>
<sequence length="418" mass="47963">MSNTRNSPIQARTLEYRQAMKDFHVMFPTLGKDVIECVLRANAGHVDSTIDQLLQLTQDSMSQNGRNATFERLYYTYDDSTESSGSLSPELRDRLSSSDDDRPPRYVPSFEPPPPPAFTFSTNPVEAYPEKHGDMSQHSSHRKTYRDWNPPLLGALPPDFLRIVPDRNRSSRTQTSPMHKSRSEGWNSPPITRQSHSHLPDQSNSRMSSSGSRKPLDRRRTVGEASVRRDNDGNSSHSPQRRMVMVESPKTRSSSSHHHRNHQQPLHRHFSSPASRRTYRSGTEEAQYVEDRKVALLLQNEEFLKELRRNEQFLQELNEDSSTSESRAKSSNPRDQFTPISIDPMVEMATARDEPSSQDFSQSVNSSEDKAFKESLKHMSKSAKKSFYEIARRFSARKKYKSMNDHIDPVFANCNDED</sequence>
<feature type="region of interest" description="Disordered" evidence="1">
    <location>
        <begin position="80"/>
        <end position="284"/>
    </location>
</feature>
<dbReference type="InterPro" id="IPR040195">
    <property type="entry name" value="CUE_CUED1"/>
</dbReference>
<dbReference type="CDD" id="cd14366">
    <property type="entry name" value="CUE_CUED1"/>
    <property type="match status" value="1"/>
</dbReference>
<dbReference type="Gene3D" id="1.10.8.10">
    <property type="entry name" value="DNA helicase RuvA subunit, C-terminal domain"/>
    <property type="match status" value="1"/>
</dbReference>
<reference evidence="3 4" key="1">
    <citation type="submission" date="2024-02" db="EMBL/GenBank/DDBJ databases">
        <authorList>
            <person name="Daric V."/>
            <person name="Darras S."/>
        </authorList>
    </citation>
    <scope>NUCLEOTIDE SEQUENCE [LARGE SCALE GENOMIC DNA]</scope>
</reference>
<gene>
    <name evidence="3" type="ORF">CVLEPA_LOCUS14852</name>
</gene>
<dbReference type="PANTHER" id="PTHR13467:SF3">
    <property type="entry name" value="CUE DOMAIN-CONTAINING PROTEIN 1"/>
    <property type="match status" value="1"/>
</dbReference>
<feature type="compositionally biased region" description="Polar residues" evidence="1">
    <location>
        <begin position="316"/>
        <end position="339"/>
    </location>
</feature>
<feature type="compositionally biased region" description="Low complexity" evidence="1">
    <location>
        <begin position="357"/>
        <end position="366"/>
    </location>
</feature>
<feature type="domain" description="CUE" evidence="2">
    <location>
        <begin position="15"/>
        <end position="58"/>
    </location>
</feature>
<proteinExistence type="predicted"/>
<dbReference type="InterPro" id="IPR003892">
    <property type="entry name" value="CUE"/>
</dbReference>
<feature type="compositionally biased region" description="Polar residues" evidence="1">
    <location>
        <begin position="171"/>
        <end position="194"/>
    </location>
</feature>
<evidence type="ECO:0000256" key="1">
    <source>
        <dbReference type="SAM" id="MobiDB-lite"/>
    </source>
</evidence>
<dbReference type="SUPFAM" id="SSF46934">
    <property type="entry name" value="UBA-like"/>
    <property type="match status" value="1"/>
</dbReference>
<name>A0ABP0FW70_CLALP</name>
<organism evidence="3 4">
    <name type="scientific">Clavelina lepadiformis</name>
    <name type="common">Light-bulb sea squirt</name>
    <name type="synonym">Ascidia lepadiformis</name>
    <dbReference type="NCBI Taxonomy" id="159417"/>
    <lineage>
        <taxon>Eukaryota</taxon>
        <taxon>Metazoa</taxon>
        <taxon>Chordata</taxon>
        <taxon>Tunicata</taxon>
        <taxon>Ascidiacea</taxon>
        <taxon>Aplousobranchia</taxon>
        <taxon>Clavelinidae</taxon>
        <taxon>Clavelina</taxon>
    </lineage>
</organism>